<organism evidence="2 3">
    <name type="scientific">Dictyobacter kobayashii</name>
    <dbReference type="NCBI Taxonomy" id="2014872"/>
    <lineage>
        <taxon>Bacteria</taxon>
        <taxon>Bacillati</taxon>
        <taxon>Chloroflexota</taxon>
        <taxon>Ktedonobacteria</taxon>
        <taxon>Ktedonobacterales</taxon>
        <taxon>Dictyobacteraceae</taxon>
        <taxon>Dictyobacter</taxon>
    </lineage>
</organism>
<keyword evidence="1" id="KW-0812">Transmembrane</keyword>
<dbReference type="RefSeq" id="WP_126555462.1">
    <property type="nucleotide sequence ID" value="NZ_BIFS01000002.1"/>
</dbReference>
<keyword evidence="1" id="KW-1133">Transmembrane helix</keyword>
<dbReference type="AlphaFoldDB" id="A0A402ATZ8"/>
<keyword evidence="3" id="KW-1185">Reference proteome</keyword>
<name>A0A402ATZ8_9CHLR</name>
<sequence length="76" mass="8268">MTPLALFDYGLVVLFFLGVISLLLLVALPHKQEVVPPEAVTSQVEAKPGVYIALATLLFLLFALAFVTQKRTPGQE</sequence>
<proteinExistence type="predicted"/>
<dbReference type="Proteomes" id="UP000287188">
    <property type="component" value="Unassembled WGS sequence"/>
</dbReference>
<evidence type="ECO:0000313" key="3">
    <source>
        <dbReference type="Proteomes" id="UP000287188"/>
    </source>
</evidence>
<feature type="transmembrane region" description="Helical" evidence="1">
    <location>
        <begin position="48"/>
        <end position="67"/>
    </location>
</feature>
<reference evidence="3" key="1">
    <citation type="submission" date="2018-12" db="EMBL/GenBank/DDBJ databases">
        <title>Tengunoibacter tsumagoiensis gen. nov., sp. nov., Dictyobacter kobayashii sp. nov., D. alpinus sp. nov., and D. joshuensis sp. nov. and description of Dictyobacteraceae fam. nov. within the order Ktedonobacterales isolated from Tengu-no-mugimeshi.</title>
        <authorList>
            <person name="Wang C.M."/>
            <person name="Zheng Y."/>
            <person name="Sakai Y."/>
            <person name="Toyoda A."/>
            <person name="Minakuchi Y."/>
            <person name="Abe K."/>
            <person name="Yokota A."/>
            <person name="Yabe S."/>
        </authorList>
    </citation>
    <scope>NUCLEOTIDE SEQUENCE [LARGE SCALE GENOMIC DNA]</scope>
    <source>
        <strain evidence="3">Uno11</strain>
    </source>
</reference>
<comment type="caution">
    <text evidence="2">The sequence shown here is derived from an EMBL/GenBank/DDBJ whole genome shotgun (WGS) entry which is preliminary data.</text>
</comment>
<protein>
    <submittedName>
        <fullName evidence="2">Uncharacterized protein</fullName>
    </submittedName>
</protein>
<accession>A0A402ATZ8</accession>
<dbReference type="EMBL" id="BIFS01000002">
    <property type="protein sequence ID" value="GCE22529.1"/>
    <property type="molecule type" value="Genomic_DNA"/>
</dbReference>
<keyword evidence="1" id="KW-0472">Membrane</keyword>
<evidence type="ECO:0000313" key="2">
    <source>
        <dbReference type="EMBL" id="GCE22529.1"/>
    </source>
</evidence>
<gene>
    <name evidence="2" type="ORF">KDK_63290</name>
</gene>
<feature type="transmembrane region" description="Helical" evidence="1">
    <location>
        <begin position="7"/>
        <end position="28"/>
    </location>
</feature>
<evidence type="ECO:0000256" key="1">
    <source>
        <dbReference type="SAM" id="Phobius"/>
    </source>
</evidence>